<evidence type="ECO:0000313" key="3">
    <source>
        <dbReference type="Proteomes" id="UP000183635"/>
    </source>
</evidence>
<feature type="transmembrane region" description="Helical" evidence="1">
    <location>
        <begin position="54"/>
        <end position="71"/>
    </location>
</feature>
<feature type="transmembrane region" description="Helical" evidence="1">
    <location>
        <begin position="30"/>
        <end position="48"/>
    </location>
</feature>
<dbReference type="Proteomes" id="UP000183635">
    <property type="component" value="Unassembled WGS sequence"/>
</dbReference>
<organism evidence="2 3">
    <name type="scientific">Paracoccus aminovorans</name>
    <dbReference type="NCBI Taxonomy" id="34004"/>
    <lineage>
        <taxon>Bacteria</taxon>
        <taxon>Pseudomonadati</taxon>
        <taxon>Pseudomonadota</taxon>
        <taxon>Alphaproteobacteria</taxon>
        <taxon>Rhodobacterales</taxon>
        <taxon>Paracoccaceae</taxon>
        <taxon>Paracoccus</taxon>
    </lineage>
</organism>
<name>A0A1I2ZMX4_9RHOB</name>
<sequence>METALVVVLVPLTCGGALWLWHLARDSRQARLVIVALWGVLLAISMIAGEPWVLVMGAATVMMGIWVYGTWRY</sequence>
<dbReference type="RefSeq" id="WP_074966917.1">
    <property type="nucleotide sequence ID" value="NZ_CBCRYP010000009.1"/>
</dbReference>
<keyword evidence="1" id="KW-0472">Membrane</keyword>
<proteinExistence type="predicted"/>
<feature type="transmembrane region" description="Helical" evidence="1">
    <location>
        <begin position="6"/>
        <end position="23"/>
    </location>
</feature>
<keyword evidence="1" id="KW-1133">Transmembrane helix</keyword>
<accession>A0A1I2ZMX4</accession>
<evidence type="ECO:0000256" key="1">
    <source>
        <dbReference type="SAM" id="Phobius"/>
    </source>
</evidence>
<protein>
    <submittedName>
        <fullName evidence="2">Uncharacterized protein</fullName>
    </submittedName>
</protein>
<reference evidence="2 3" key="1">
    <citation type="submission" date="2016-10" db="EMBL/GenBank/DDBJ databases">
        <authorList>
            <person name="de Groot N.N."/>
        </authorList>
    </citation>
    <scope>NUCLEOTIDE SEQUENCE [LARGE SCALE GENOMIC DNA]</scope>
    <source>
        <strain evidence="2 3">DSM 8537</strain>
    </source>
</reference>
<evidence type="ECO:0000313" key="2">
    <source>
        <dbReference type="EMBL" id="SFH39212.1"/>
    </source>
</evidence>
<dbReference type="EMBL" id="FOPU01000009">
    <property type="protein sequence ID" value="SFH39212.1"/>
    <property type="molecule type" value="Genomic_DNA"/>
</dbReference>
<gene>
    <name evidence="2" type="ORF">SAMN04488021_109104</name>
</gene>
<dbReference type="AlphaFoldDB" id="A0A1I2ZMX4"/>
<keyword evidence="3" id="KW-1185">Reference proteome</keyword>
<keyword evidence="1" id="KW-0812">Transmembrane</keyword>
<dbReference type="OrthoDB" id="7778285at2"/>